<dbReference type="OrthoDB" id="276546at2759"/>
<dbReference type="Pfam" id="PF00724">
    <property type="entry name" value="Oxidored_FMN"/>
    <property type="match status" value="2"/>
</dbReference>
<dbReference type="Gene3D" id="3.20.20.70">
    <property type="entry name" value="Aldolase class I"/>
    <property type="match status" value="1"/>
</dbReference>
<feature type="compositionally biased region" description="Polar residues" evidence="1">
    <location>
        <begin position="204"/>
        <end position="213"/>
    </location>
</feature>
<dbReference type="STRING" id="1328759.A0A5C2SGZ0"/>
<dbReference type="CDD" id="cd02933">
    <property type="entry name" value="OYE_like_FMN"/>
    <property type="match status" value="1"/>
</dbReference>
<dbReference type="AlphaFoldDB" id="A0A5C2SGZ0"/>
<dbReference type="GO" id="GO:0016491">
    <property type="term" value="F:oxidoreductase activity"/>
    <property type="evidence" value="ECO:0007669"/>
    <property type="project" value="InterPro"/>
</dbReference>
<dbReference type="InterPro" id="IPR001155">
    <property type="entry name" value="OxRdtase_FMN_N"/>
</dbReference>
<dbReference type="PANTHER" id="PTHR22893:SF91">
    <property type="entry name" value="NADPH DEHYDROGENASE 2-RELATED"/>
    <property type="match status" value="1"/>
</dbReference>
<dbReference type="InterPro" id="IPR045247">
    <property type="entry name" value="Oye-like"/>
</dbReference>
<dbReference type="InterPro" id="IPR013785">
    <property type="entry name" value="Aldolase_TIM"/>
</dbReference>
<sequence>MSSAAVPALFQPILVGNIKLLHRVILAPQTRLRNSAEHVPTDLGLEFYSQRASIPGTLLVTEATFIAPQASGMPHAPGIWNDEQVAGWKRITDAVHAKGSFIFSQLWALGRAARPDLLHKEYPDYPYVSSSPIPLSDRPQDVPRELAKHEIQDYVGWYATAAKNAIMAGFDGVEIHGANGYLIDQFLQDVSNKRTDAAVRSPTGRASRSSPWSRYQDMREDDPVPTFTYLVNKLKEKHPDLAYIHVVAPGAPGSEGPKDPSQVDFINGIWAPRPLITCGGYDRESGLRVAETGQIIGYARAYTANPDLPFRLRENIALNELDEGSLYIPLEAKGYTTYPFSKEFLQAQKK</sequence>
<feature type="region of interest" description="Disordered" evidence="1">
    <location>
        <begin position="197"/>
        <end position="218"/>
    </location>
</feature>
<accession>A0A5C2SGZ0</accession>
<gene>
    <name evidence="3" type="ORF">L227DRAFT_620850</name>
</gene>
<evidence type="ECO:0000256" key="1">
    <source>
        <dbReference type="SAM" id="MobiDB-lite"/>
    </source>
</evidence>
<feature type="domain" description="NADH:flavin oxidoreductase/NADH oxidase N-terminal" evidence="2">
    <location>
        <begin position="205"/>
        <end position="319"/>
    </location>
</feature>
<proteinExistence type="predicted"/>
<organism evidence="3 4">
    <name type="scientific">Lentinus tigrinus ALCF2SS1-6</name>
    <dbReference type="NCBI Taxonomy" id="1328759"/>
    <lineage>
        <taxon>Eukaryota</taxon>
        <taxon>Fungi</taxon>
        <taxon>Dikarya</taxon>
        <taxon>Basidiomycota</taxon>
        <taxon>Agaricomycotina</taxon>
        <taxon>Agaricomycetes</taxon>
        <taxon>Polyporales</taxon>
        <taxon>Polyporaceae</taxon>
        <taxon>Lentinus</taxon>
    </lineage>
</organism>
<dbReference type="GO" id="GO:0010181">
    <property type="term" value="F:FMN binding"/>
    <property type="evidence" value="ECO:0007669"/>
    <property type="project" value="InterPro"/>
</dbReference>
<name>A0A5C2SGZ0_9APHY</name>
<keyword evidence="4" id="KW-1185">Reference proteome</keyword>
<dbReference type="PANTHER" id="PTHR22893">
    <property type="entry name" value="NADH OXIDOREDUCTASE-RELATED"/>
    <property type="match status" value="1"/>
</dbReference>
<evidence type="ECO:0000313" key="4">
    <source>
        <dbReference type="Proteomes" id="UP000313359"/>
    </source>
</evidence>
<feature type="domain" description="NADH:flavin oxidoreductase/NADH oxidase N-terminal" evidence="2">
    <location>
        <begin position="9"/>
        <end position="199"/>
    </location>
</feature>
<reference evidence="3" key="1">
    <citation type="journal article" date="2018" name="Genome Biol. Evol.">
        <title>Genomics and development of Lentinus tigrinus, a white-rot wood-decaying mushroom with dimorphic fruiting bodies.</title>
        <authorList>
            <person name="Wu B."/>
            <person name="Xu Z."/>
            <person name="Knudson A."/>
            <person name="Carlson A."/>
            <person name="Chen N."/>
            <person name="Kovaka S."/>
            <person name="LaButti K."/>
            <person name="Lipzen A."/>
            <person name="Pennachio C."/>
            <person name="Riley R."/>
            <person name="Schakwitz W."/>
            <person name="Umezawa K."/>
            <person name="Ohm R.A."/>
            <person name="Grigoriev I.V."/>
            <person name="Nagy L.G."/>
            <person name="Gibbons J."/>
            <person name="Hibbett D."/>
        </authorList>
    </citation>
    <scope>NUCLEOTIDE SEQUENCE [LARGE SCALE GENOMIC DNA]</scope>
    <source>
        <strain evidence="3">ALCF2SS1-6</strain>
    </source>
</reference>
<dbReference type="EMBL" id="ML122259">
    <property type="protein sequence ID" value="RPD62527.1"/>
    <property type="molecule type" value="Genomic_DNA"/>
</dbReference>
<dbReference type="SUPFAM" id="SSF51395">
    <property type="entry name" value="FMN-linked oxidoreductases"/>
    <property type="match status" value="1"/>
</dbReference>
<evidence type="ECO:0000259" key="2">
    <source>
        <dbReference type="Pfam" id="PF00724"/>
    </source>
</evidence>
<dbReference type="Proteomes" id="UP000313359">
    <property type="component" value="Unassembled WGS sequence"/>
</dbReference>
<protein>
    <submittedName>
        <fullName evidence="3">NADH:flavin oxidoreductase/NADH oxidase</fullName>
    </submittedName>
</protein>
<evidence type="ECO:0000313" key="3">
    <source>
        <dbReference type="EMBL" id="RPD62527.1"/>
    </source>
</evidence>